<comment type="subcellular location">
    <subcellularLocation>
        <location evidence="2">Membrane</location>
        <topology evidence="2">Multi-pass membrane protein</topology>
    </subcellularLocation>
    <subcellularLocation>
        <location evidence="1">Nucleus</location>
    </subcellularLocation>
</comment>
<keyword evidence="9" id="KW-0472">Membrane</keyword>
<dbReference type="PANTHER" id="PTHR46266">
    <property type="entry name" value="TRANSCRIPTION FACTOR TT8"/>
    <property type="match status" value="1"/>
</dbReference>
<evidence type="ECO:0000256" key="6">
    <source>
        <dbReference type="ARBA" id="ARBA00022989"/>
    </source>
</evidence>
<evidence type="ECO:0000256" key="1">
    <source>
        <dbReference type="ARBA" id="ARBA00004123"/>
    </source>
</evidence>
<dbReference type="Gene3D" id="4.10.280.10">
    <property type="entry name" value="Helix-loop-helix DNA-binding domain"/>
    <property type="match status" value="1"/>
</dbReference>
<dbReference type="InterPro" id="IPR036638">
    <property type="entry name" value="HLH_DNA-bd_sf"/>
</dbReference>
<proteinExistence type="inferred from homology"/>
<keyword evidence="10" id="KW-0010">Activator</keyword>
<evidence type="ECO:0000313" key="16">
    <source>
        <dbReference type="Proteomes" id="UP001055439"/>
    </source>
</evidence>
<dbReference type="InterPro" id="IPR025610">
    <property type="entry name" value="MYC/MYB_N"/>
</dbReference>
<protein>
    <submittedName>
        <fullName evidence="15">Anthocyanin regulatory Lc protein</fullName>
    </submittedName>
</protein>
<keyword evidence="16" id="KW-1185">Reference proteome</keyword>
<dbReference type="PROSITE" id="PS50888">
    <property type="entry name" value="BHLH"/>
    <property type="match status" value="1"/>
</dbReference>
<keyword evidence="7" id="KW-0805">Transcription regulation</keyword>
<evidence type="ECO:0000256" key="13">
    <source>
        <dbReference type="SAM" id="MobiDB-lite"/>
    </source>
</evidence>
<dbReference type="SUPFAM" id="SSF47459">
    <property type="entry name" value="HLH, helix-loop-helix DNA-binding domain"/>
    <property type="match status" value="1"/>
</dbReference>
<keyword evidence="5" id="KW-0812">Transmembrane</keyword>
<feature type="region of interest" description="Disordered" evidence="13">
    <location>
        <begin position="689"/>
        <end position="729"/>
    </location>
</feature>
<evidence type="ECO:0000256" key="5">
    <source>
        <dbReference type="ARBA" id="ARBA00022692"/>
    </source>
</evidence>
<keyword evidence="8" id="KW-0406">Ion transport</keyword>
<gene>
    <name evidence="15" type="ORF">MUK42_17886</name>
</gene>
<dbReference type="SMART" id="SM00353">
    <property type="entry name" value="HLH"/>
    <property type="match status" value="1"/>
</dbReference>
<feature type="compositionally biased region" description="Basic residues" evidence="13">
    <location>
        <begin position="710"/>
        <end position="719"/>
    </location>
</feature>
<dbReference type="EMBL" id="CP097510">
    <property type="protein sequence ID" value="URE35657.1"/>
    <property type="molecule type" value="Genomic_DNA"/>
</dbReference>
<comment type="similarity">
    <text evidence="3">Belongs to the bHLH protein family.</text>
</comment>
<dbReference type="GO" id="GO:0005254">
    <property type="term" value="F:chloride channel activity"/>
    <property type="evidence" value="ECO:0007669"/>
    <property type="project" value="InterPro"/>
</dbReference>
<feature type="domain" description="BHLH" evidence="14">
    <location>
        <begin position="459"/>
        <end position="508"/>
    </location>
</feature>
<feature type="region of interest" description="Disordered" evidence="13">
    <location>
        <begin position="835"/>
        <end position="872"/>
    </location>
</feature>
<feature type="compositionally biased region" description="Pro residues" evidence="13">
    <location>
        <begin position="693"/>
        <end position="703"/>
    </location>
</feature>
<reference evidence="15" key="1">
    <citation type="submission" date="2022-05" db="EMBL/GenBank/DDBJ databases">
        <title>The Musa troglodytarum L. genome provides insights into the mechanism of non-climacteric behaviour and enrichment of carotenoids.</title>
        <authorList>
            <person name="Wang J."/>
        </authorList>
    </citation>
    <scope>NUCLEOTIDE SEQUENCE</scope>
    <source>
        <tissue evidence="15">Leaf</tissue>
    </source>
</reference>
<evidence type="ECO:0000256" key="9">
    <source>
        <dbReference type="ARBA" id="ARBA00023136"/>
    </source>
</evidence>
<dbReference type="InterPro" id="IPR054502">
    <property type="entry name" value="bHLH-TF_ACT-like_plant"/>
</dbReference>
<dbReference type="InterPro" id="IPR011598">
    <property type="entry name" value="bHLH_dom"/>
</dbReference>
<organism evidence="15 16">
    <name type="scientific">Musa troglodytarum</name>
    <name type="common">fe'i banana</name>
    <dbReference type="NCBI Taxonomy" id="320322"/>
    <lineage>
        <taxon>Eukaryota</taxon>
        <taxon>Viridiplantae</taxon>
        <taxon>Streptophyta</taxon>
        <taxon>Embryophyta</taxon>
        <taxon>Tracheophyta</taxon>
        <taxon>Spermatophyta</taxon>
        <taxon>Magnoliopsida</taxon>
        <taxon>Liliopsida</taxon>
        <taxon>Zingiberales</taxon>
        <taxon>Musaceae</taxon>
        <taxon>Musa</taxon>
    </lineage>
</organism>
<dbReference type="GO" id="GO:0046983">
    <property type="term" value="F:protein dimerization activity"/>
    <property type="evidence" value="ECO:0007669"/>
    <property type="project" value="InterPro"/>
</dbReference>
<evidence type="ECO:0000256" key="11">
    <source>
        <dbReference type="ARBA" id="ARBA00023163"/>
    </source>
</evidence>
<dbReference type="GO" id="GO:0005634">
    <property type="term" value="C:nucleus"/>
    <property type="evidence" value="ECO:0007669"/>
    <property type="project" value="UniProtKB-SubCell"/>
</dbReference>
<evidence type="ECO:0000313" key="15">
    <source>
        <dbReference type="EMBL" id="URE35657.1"/>
    </source>
</evidence>
<feature type="compositionally biased region" description="Basic and acidic residues" evidence="13">
    <location>
        <begin position="846"/>
        <end position="857"/>
    </location>
</feature>
<dbReference type="PANTHER" id="PTHR46266:SF3">
    <property type="entry name" value="TRANSCRIPTION FACTOR EGL1"/>
    <property type="match status" value="1"/>
</dbReference>
<sequence length="1310" mass="145852">MEKLRSGLCRAMEADLEIHEELPEKHHLRKQIAATVRKIQWSYAIFWSISTRQPGVLAWSDGYYNGDIKTRKMTQPIELKADQIGLQRSEQLRELYESLSAGDSNQQTRRPSASLSPEDLTDAEWYYLVCMTFKFTLGQGLPGKALANKQHIWLNNAQFADSKIFSRSLLAKTVVCIPFMGGVLELGTTELILEDVDLVKQITSFFWELPNPICSEQSISSPQLAERGEGIICPDIDNGIDNSIPSEHHHLIADRQTPLESDPTHFPFPIHSYVPAEHTESVKVEELHQNICEEPDTCSPDDSSNECCLTHQLEDLLGADGLNGMSRTHSLQLVDDEFSNGLLHGSLSSDEHATMSFVDAQRAVSSATREPTRNQMLGGLQEGSHGKHISLDLDGDDSHYAETVATILRTSKLVNPVLCFLKVSFRSSFVVWRRGFNAPKSFIGTPQKLLKKILMDRAWWRGNHVLSERRRRDKLNEKFLALRSLVPTGGKIDKASILDDTTQYLKHLERRVQELESGTAVLGTTDRRKNPDVAERTSDNYLGNEITNEWKPPGNKRKACDMDEGEAEHHFVLSKHGPVHVTVTVKEKEVLVDLRCPWRECLLLEVVESMSNLHLDPISVQSSTVDGMLALTVKSKLRSSNVASPGMIKRSLQRVINKIISSSRRPSPLPRRDVCPTEKGNKDLMAVDETPSLLPPLSPPPPYQAGSTAKGKRPKHSRLSHSSFPKVSDEDVDRLGHHCLYTEEEFYALCLVMLRWRSSVRTRTCAVVNTASVSRVRRVLCVRERSLSYQALGGHKTSDRKPAAAVASGDDVALVSNGVGQDGGGEPDDEGLAMAEAARSAATGRRPWDSQNKESNAKRPFSNIRPRQPSFTRARHLLPPTFPGNDGFLIQMAKLLLPPHSFVSTTSSADSNSNPHLFSSRIPLVPRAPHLPHPILCSNSNPTGAGDGDGSPSLAHFLRSVPDWADAVKELGMRKRRPLYTPDDWREHRSSLRHLRHLLSSLSSRVILSLIPPVSALTAVAAALALYNSAVAFAWLPPGLFPLLHASSLPYQLTAPALALLLVFRTEASYSRFEEGRKAWMRVMAGASELAGIVMSVKGREDDAGVKRSLLNYIIAFPMALKCHVISGSDIKADLQNLLDVDDLTVLMKSKHRPRCVIEFISQSIQILHIEEPKRNLLESKLCCFHEGIGVCEQLMGIPIPLSYTRLTSRFLVLWHLTLPVILWDDCKWIVVPATFISAASLFCIEEVGVLIEEPFPMLALDELCKQLHNSIEDATAIENSVHERLLAKLKIHPDEHSINGWPNSKKEQG</sequence>
<evidence type="ECO:0000259" key="14">
    <source>
        <dbReference type="PROSITE" id="PS50888"/>
    </source>
</evidence>
<accession>A0A9E7HSG1</accession>
<evidence type="ECO:0000256" key="2">
    <source>
        <dbReference type="ARBA" id="ARBA00004141"/>
    </source>
</evidence>
<evidence type="ECO:0000256" key="3">
    <source>
        <dbReference type="ARBA" id="ARBA00005510"/>
    </source>
</evidence>
<name>A0A9E7HSG1_9LILI</name>
<keyword evidence="4" id="KW-0813">Transport</keyword>
<evidence type="ECO:0000256" key="4">
    <source>
        <dbReference type="ARBA" id="ARBA00022448"/>
    </source>
</evidence>
<keyword evidence="12" id="KW-0539">Nucleus</keyword>
<dbReference type="Pfam" id="PF14215">
    <property type="entry name" value="bHLH-MYC_N"/>
    <property type="match status" value="1"/>
</dbReference>
<keyword evidence="11" id="KW-0804">Transcription</keyword>
<evidence type="ECO:0000256" key="8">
    <source>
        <dbReference type="ARBA" id="ARBA00023065"/>
    </source>
</evidence>
<keyword evidence="6" id="KW-1133">Transmembrane helix</keyword>
<dbReference type="GO" id="GO:0016020">
    <property type="term" value="C:membrane"/>
    <property type="evidence" value="ECO:0007669"/>
    <property type="project" value="UniProtKB-SubCell"/>
</dbReference>
<dbReference type="Pfam" id="PF22754">
    <property type="entry name" value="bHLH-TF_ACT-like_plant"/>
    <property type="match status" value="1"/>
</dbReference>
<dbReference type="InterPro" id="IPR044669">
    <property type="entry name" value="YneE/VCCN1/2-like"/>
</dbReference>
<dbReference type="OrthoDB" id="690068at2759"/>
<dbReference type="Pfam" id="PF25539">
    <property type="entry name" value="Bestrophin_2"/>
    <property type="match status" value="1"/>
</dbReference>
<dbReference type="Pfam" id="PF00010">
    <property type="entry name" value="HLH"/>
    <property type="match status" value="1"/>
</dbReference>
<evidence type="ECO:0000256" key="12">
    <source>
        <dbReference type="ARBA" id="ARBA00023242"/>
    </source>
</evidence>
<evidence type="ECO:0000256" key="7">
    <source>
        <dbReference type="ARBA" id="ARBA00023015"/>
    </source>
</evidence>
<evidence type="ECO:0000256" key="10">
    <source>
        <dbReference type="ARBA" id="ARBA00023159"/>
    </source>
</evidence>
<dbReference type="Proteomes" id="UP001055439">
    <property type="component" value="Chromosome 8"/>
</dbReference>